<dbReference type="Pfam" id="PF00211">
    <property type="entry name" value="Guanylate_cyc"/>
    <property type="match status" value="1"/>
</dbReference>
<protein>
    <submittedName>
        <fullName evidence="7">2Fe-2S iron-sulfur cluster binding domain-containing protein</fullName>
    </submittedName>
</protein>
<organism evidence="7 8">
    <name type="scientific">Pannonibacter tanglangensis</name>
    <dbReference type="NCBI Taxonomy" id="2750084"/>
    <lineage>
        <taxon>Bacteria</taxon>
        <taxon>Pseudomonadati</taxon>
        <taxon>Pseudomonadota</taxon>
        <taxon>Alphaproteobacteria</taxon>
        <taxon>Hyphomicrobiales</taxon>
        <taxon>Stappiaceae</taxon>
        <taxon>Pannonibacter</taxon>
    </lineage>
</organism>
<feature type="transmembrane region" description="Helical" evidence="4">
    <location>
        <begin position="88"/>
        <end position="109"/>
    </location>
</feature>
<keyword evidence="8" id="KW-1185">Reference proteome</keyword>
<keyword evidence="4" id="KW-1133">Transmembrane helix</keyword>
<evidence type="ECO:0000259" key="6">
    <source>
        <dbReference type="PROSITE" id="PS51085"/>
    </source>
</evidence>
<evidence type="ECO:0000313" key="7">
    <source>
        <dbReference type="EMBL" id="NBN79644.1"/>
    </source>
</evidence>
<dbReference type="GO" id="GO:0051536">
    <property type="term" value="F:iron-sulfur cluster binding"/>
    <property type="evidence" value="ECO:0007669"/>
    <property type="project" value="InterPro"/>
</dbReference>
<gene>
    <name evidence="7" type="ORF">GWI72_15310</name>
</gene>
<dbReference type="PANTHER" id="PTHR43081">
    <property type="entry name" value="ADENYLATE CYCLASE, TERMINAL-DIFFERENTIATION SPECIFIC-RELATED"/>
    <property type="match status" value="1"/>
</dbReference>
<dbReference type="InterPro" id="IPR012675">
    <property type="entry name" value="Beta-grasp_dom_sf"/>
</dbReference>
<accession>A0A7X5F715</accession>
<dbReference type="InterPro" id="IPR001041">
    <property type="entry name" value="2Fe-2S_ferredoxin-type"/>
</dbReference>
<feature type="domain" description="2Fe-2S ferredoxin-type" evidence="6">
    <location>
        <begin position="244"/>
        <end position="339"/>
    </location>
</feature>
<dbReference type="Gene3D" id="3.30.70.1230">
    <property type="entry name" value="Nucleotide cyclase"/>
    <property type="match status" value="1"/>
</dbReference>
<dbReference type="GO" id="GO:0005886">
    <property type="term" value="C:plasma membrane"/>
    <property type="evidence" value="ECO:0007669"/>
    <property type="project" value="UniProtKB-SubCell"/>
</dbReference>
<comment type="subcellular location">
    <subcellularLocation>
        <location evidence="1">Cell membrane</location>
        <topology evidence="1">Multi-pass membrane protein</topology>
    </subcellularLocation>
</comment>
<dbReference type="AlphaFoldDB" id="A0A7X5F715"/>
<name>A0A7X5F715_9HYPH</name>
<evidence type="ECO:0000256" key="3">
    <source>
        <dbReference type="ARBA" id="ARBA00023136"/>
    </source>
</evidence>
<dbReference type="GO" id="GO:0035556">
    <property type="term" value="P:intracellular signal transduction"/>
    <property type="evidence" value="ECO:0007669"/>
    <property type="project" value="InterPro"/>
</dbReference>
<dbReference type="Pfam" id="PF00111">
    <property type="entry name" value="Fer2"/>
    <property type="match status" value="1"/>
</dbReference>
<dbReference type="InterPro" id="IPR029787">
    <property type="entry name" value="Nucleotide_cyclase"/>
</dbReference>
<evidence type="ECO:0000256" key="2">
    <source>
        <dbReference type="ARBA" id="ARBA00022475"/>
    </source>
</evidence>
<comment type="caution">
    <text evidence="7">The sequence shown here is derived from an EMBL/GenBank/DDBJ whole genome shotgun (WGS) entry which is preliminary data.</text>
</comment>
<dbReference type="PANTHER" id="PTHR43081:SF17">
    <property type="entry name" value="BLL5647 PROTEIN"/>
    <property type="match status" value="1"/>
</dbReference>
<evidence type="ECO:0000256" key="1">
    <source>
        <dbReference type="ARBA" id="ARBA00004651"/>
    </source>
</evidence>
<dbReference type="GO" id="GO:0006171">
    <property type="term" value="P:cAMP biosynthetic process"/>
    <property type="evidence" value="ECO:0007669"/>
    <property type="project" value="TreeGrafter"/>
</dbReference>
<dbReference type="PROSITE" id="PS51085">
    <property type="entry name" value="2FE2S_FER_2"/>
    <property type="match status" value="1"/>
</dbReference>
<evidence type="ECO:0000259" key="5">
    <source>
        <dbReference type="PROSITE" id="PS50125"/>
    </source>
</evidence>
<keyword evidence="3 4" id="KW-0472">Membrane</keyword>
<feature type="domain" description="Guanylate cyclase" evidence="5">
    <location>
        <begin position="361"/>
        <end position="497"/>
    </location>
</feature>
<dbReference type="InterPro" id="IPR001054">
    <property type="entry name" value="A/G_cyclase"/>
</dbReference>
<feature type="transmembrane region" description="Helical" evidence="4">
    <location>
        <begin position="170"/>
        <end position="187"/>
    </location>
</feature>
<evidence type="ECO:0000313" key="8">
    <source>
        <dbReference type="Proteomes" id="UP000586722"/>
    </source>
</evidence>
<feature type="transmembrane region" description="Helical" evidence="4">
    <location>
        <begin position="217"/>
        <end position="235"/>
    </location>
</feature>
<dbReference type="InterPro" id="IPR036010">
    <property type="entry name" value="2Fe-2S_ferredoxin-like_sf"/>
</dbReference>
<dbReference type="EMBL" id="JAABLQ010000002">
    <property type="protein sequence ID" value="NBN79644.1"/>
    <property type="molecule type" value="Genomic_DNA"/>
</dbReference>
<keyword evidence="2" id="KW-1003">Cell membrane</keyword>
<dbReference type="SMART" id="SM00044">
    <property type="entry name" value="CYCc"/>
    <property type="match status" value="1"/>
</dbReference>
<feature type="transmembrane region" description="Helical" evidence="4">
    <location>
        <begin position="137"/>
        <end position="158"/>
    </location>
</feature>
<dbReference type="Proteomes" id="UP000586722">
    <property type="component" value="Unassembled WGS sequence"/>
</dbReference>
<dbReference type="Gene3D" id="3.10.20.30">
    <property type="match status" value="1"/>
</dbReference>
<feature type="transmembrane region" description="Helical" evidence="4">
    <location>
        <begin position="16"/>
        <end position="35"/>
    </location>
</feature>
<proteinExistence type="predicted"/>
<evidence type="ECO:0000256" key="4">
    <source>
        <dbReference type="SAM" id="Phobius"/>
    </source>
</evidence>
<dbReference type="InterPro" id="IPR034804">
    <property type="entry name" value="SQR/QFR_C/D"/>
</dbReference>
<dbReference type="SUPFAM" id="SSF81343">
    <property type="entry name" value="Fumarate reductase respiratory complex transmembrane subunits"/>
    <property type="match status" value="1"/>
</dbReference>
<dbReference type="PROSITE" id="PS50125">
    <property type="entry name" value="GUANYLATE_CYCLASE_2"/>
    <property type="match status" value="1"/>
</dbReference>
<dbReference type="InterPro" id="IPR050697">
    <property type="entry name" value="Adenylyl/Guanylyl_Cyclase_3/4"/>
</dbReference>
<dbReference type="SUPFAM" id="SSF54292">
    <property type="entry name" value="2Fe-2S ferredoxin-like"/>
    <property type="match status" value="1"/>
</dbReference>
<dbReference type="CDD" id="cd00207">
    <property type="entry name" value="fer2"/>
    <property type="match status" value="1"/>
</dbReference>
<dbReference type="SUPFAM" id="SSF55073">
    <property type="entry name" value="Nucleotide cyclase"/>
    <property type="match status" value="1"/>
</dbReference>
<sequence length="560" mass="60704">MRTPPGKGPLIQQIRLWSGLILFVFATGHFLNHALGNVSVDWAQTMQDMRLAIWWTWPGTVLLYGALLVHVGLALYRIASRRTFRMPAWEAVQLLLGLAIPYLLIRHILMTRGAVVRYDAVMDYQHELSVLWPGSGLTQSLLLVIVWLHGCIGIHYWLRLKPWYPNWRGTLLTIAVAVPILSVTGWINGARRLVLEGQYMLKVTPQQTAELQVLADAGRIVFFALVLLAIAISLLRQFGGLGRRPITVHYLGEKSVRARPGPTLLEISRMKGVPHMSVCGGRARCSTCRTLIVSGASDLPAPGTTEQQVLQRIHAGKNVRLACQVRPAADLVVRPLLHGGTMVPREGLQDRYRWGTEQPVVVMFVDLRGFTSLSEGRLPFDVVFILNRYVDSVVRVIRKHDGMIDKVMGDGIMALFGVESGMAAGSRSALAAIVDLADELKRVNRDLAAQLSAPLRIAVGLHGGAAILGRIGLDGRNGVASGLTALGDVVNVASRLEGVAKEQNALAAISLDVLTASGAALDPFLPLLKVPIRGRTAPLDVACPASPGPILAALDRASAA</sequence>
<dbReference type="GO" id="GO:0004016">
    <property type="term" value="F:adenylate cyclase activity"/>
    <property type="evidence" value="ECO:0007669"/>
    <property type="project" value="UniProtKB-ARBA"/>
</dbReference>
<keyword evidence="4" id="KW-0812">Transmembrane</keyword>
<dbReference type="CDD" id="cd07302">
    <property type="entry name" value="CHD"/>
    <property type="match status" value="1"/>
</dbReference>
<feature type="transmembrane region" description="Helical" evidence="4">
    <location>
        <begin position="55"/>
        <end position="76"/>
    </location>
</feature>
<reference evidence="8" key="1">
    <citation type="submission" date="2020-01" db="EMBL/GenBank/DDBJ databases">
        <authorList>
            <person name="Fang Y."/>
            <person name="Sun R."/>
            <person name="Nie L."/>
            <person name="He J."/>
            <person name="Hao L."/>
            <person name="Wang L."/>
            <person name="Su S."/>
            <person name="Lv E."/>
            <person name="Zhang Z."/>
            <person name="Xie R."/>
            <person name="Liu H."/>
        </authorList>
    </citation>
    <scope>NUCLEOTIDE SEQUENCE [LARGE SCALE GENOMIC DNA]</scope>
    <source>
        <strain evidence="8">XCT-53</strain>
    </source>
</reference>